<dbReference type="InterPro" id="IPR049453">
    <property type="entry name" value="Memb_transporter_dom"/>
</dbReference>
<dbReference type="EMBL" id="JAWLKH010000004">
    <property type="protein sequence ID" value="MDV6311445.1"/>
    <property type="molecule type" value="Genomic_DNA"/>
</dbReference>
<dbReference type="Proteomes" id="UP001185922">
    <property type="component" value="Unassembled WGS sequence"/>
</dbReference>
<evidence type="ECO:0000256" key="3">
    <source>
        <dbReference type="ARBA" id="ARBA00022989"/>
    </source>
</evidence>
<evidence type="ECO:0000313" key="10">
    <source>
        <dbReference type="Proteomes" id="UP001185779"/>
    </source>
</evidence>
<keyword evidence="2 6" id="KW-0812">Transmembrane</keyword>
<dbReference type="AlphaFoldDB" id="A0AAE4U4L2"/>
<dbReference type="EMBL" id="JAWLKI010000010">
    <property type="protein sequence ID" value="MDV6307801.1"/>
    <property type="molecule type" value="Genomic_DNA"/>
</dbReference>
<feature type="transmembrane region" description="Helical" evidence="6">
    <location>
        <begin position="372"/>
        <end position="393"/>
    </location>
</feature>
<comment type="subcellular location">
    <subcellularLocation>
        <location evidence="1">Membrane</location>
        <topology evidence="1">Multi-pass membrane protein</topology>
    </subcellularLocation>
</comment>
<accession>A0AAE4U4L2</accession>
<feature type="transmembrane region" description="Helical" evidence="6">
    <location>
        <begin position="91"/>
        <end position="112"/>
    </location>
</feature>
<evidence type="ECO:0000256" key="5">
    <source>
        <dbReference type="SAM" id="MobiDB-lite"/>
    </source>
</evidence>
<feature type="transmembrane region" description="Helical" evidence="6">
    <location>
        <begin position="118"/>
        <end position="139"/>
    </location>
</feature>
<dbReference type="Proteomes" id="UP001185779">
    <property type="component" value="Unassembled WGS sequence"/>
</dbReference>
<comment type="caution">
    <text evidence="9">The sequence shown here is derived from an EMBL/GenBank/DDBJ whole genome shotgun (WGS) entry which is preliminary data.</text>
</comment>
<evidence type="ECO:0000256" key="2">
    <source>
        <dbReference type="ARBA" id="ARBA00022692"/>
    </source>
</evidence>
<gene>
    <name evidence="8" type="ORF">R3P94_10805</name>
    <name evidence="9" type="ORF">R3Q15_05970</name>
</gene>
<evidence type="ECO:0000313" key="8">
    <source>
        <dbReference type="EMBL" id="MDV6307801.1"/>
    </source>
</evidence>
<feature type="domain" description="Integral membrane bound transporter" evidence="7">
    <location>
        <begin position="332"/>
        <end position="457"/>
    </location>
</feature>
<feature type="transmembrane region" description="Helical" evidence="6">
    <location>
        <begin position="444"/>
        <end position="464"/>
    </location>
</feature>
<evidence type="ECO:0000313" key="9">
    <source>
        <dbReference type="EMBL" id="MDV6311445.1"/>
    </source>
</evidence>
<name>A0AAE4U4L2_9ACTN</name>
<feature type="transmembrane region" description="Helical" evidence="6">
    <location>
        <begin position="413"/>
        <end position="432"/>
    </location>
</feature>
<organism evidence="9 11">
    <name type="scientific">Gordonia amicalis</name>
    <dbReference type="NCBI Taxonomy" id="89053"/>
    <lineage>
        <taxon>Bacteria</taxon>
        <taxon>Bacillati</taxon>
        <taxon>Actinomycetota</taxon>
        <taxon>Actinomycetes</taxon>
        <taxon>Mycobacteriales</taxon>
        <taxon>Gordoniaceae</taxon>
        <taxon>Gordonia</taxon>
    </lineage>
</organism>
<reference evidence="9 10" key="1">
    <citation type="submission" date="2023-10" db="EMBL/GenBank/DDBJ databases">
        <title>Development of a sustainable strategy for remediation of hydrocarbon-contaminated territories based on the waste exchange concept.</title>
        <authorList>
            <person name="Krivoruchko A."/>
        </authorList>
    </citation>
    <scope>NUCLEOTIDE SEQUENCE</scope>
    <source>
        <strain evidence="8 10">IEGM 1266</strain>
        <strain evidence="9">IEGM 1279</strain>
    </source>
</reference>
<dbReference type="GO" id="GO:0016020">
    <property type="term" value="C:membrane"/>
    <property type="evidence" value="ECO:0007669"/>
    <property type="project" value="UniProtKB-SubCell"/>
</dbReference>
<evidence type="ECO:0000259" key="7">
    <source>
        <dbReference type="Pfam" id="PF13515"/>
    </source>
</evidence>
<evidence type="ECO:0000256" key="6">
    <source>
        <dbReference type="SAM" id="Phobius"/>
    </source>
</evidence>
<evidence type="ECO:0000256" key="4">
    <source>
        <dbReference type="ARBA" id="ARBA00023136"/>
    </source>
</evidence>
<dbReference type="RefSeq" id="WP_024499685.1">
    <property type="nucleotide sequence ID" value="NZ_CP091855.1"/>
</dbReference>
<dbReference type="Pfam" id="PF13515">
    <property type="entry name" value="FUSC_2"/>
    <property type="match status" value="1"/>
</dbReference>
<protein>
    <submittedName>
        <fullName evidence="9">FUSC family protein</fullName>
    </submittedName>
</protein>
<dbReference type="GeneID" id="77169930"/>
<proteinExistence type="predicted"/>
<feature type="transmembrane region" description="Helical" evidence="6">
    <location>
        <begin position="41"/>
        <end position="62"/>
    </location>
</feature>
<evidence type="ECO:0000313" key="11">
    <source>
        <dbReference type="Proteomes" id="UP001185922"/>
    </source>
</evidence>
<feature type="region of interest" description="Disordered" evidence="5">
    <location>
        <begin position="287"/>
        <end position="306"/>
    </location>
</feature>
<feature type="transmembrane region" description="Helical" evidence="6">
    <location>
        <begin position="170"/>
        <end position="189"/>
    </location>
</feature>
<keyword evidence="4 6" id="KW-0472">Membrane</keyword>
<sequence>MPSTFSGTTRRSRLQHSRRALAHSVSPSAWRSTLEIRRADPTIAIGFRVGLAGAIALVVGGLIGHTEVAGFAALGTLSSAYLRYEPYPRMAGRLAGVASLIVAYTALGALLGVLGVSIWAQILLVSGGAGLAFWLCAAFRITGPGPAIMIFAAAGAAGFAHTAADAVTATVAAAFGGLVGWLVAMAPALSHPHGPSRVAVARALAAVSGIEHYGPGSVAAARASIGQAREVIARTPARRVDAHVAELISFLDAAESVLDSGSHDSLTARREDFSHLEAELRKVRPNLTPPRERTDVTMPGTAPKNTLRESLRGLSDREIGVNVARVTTASLLAGGLATAAGLTHPLWASIGALAALQGVNYRHTVQRAIQRLVGNVGGAVLAAIIIAAGLGYWPLVVVIVVCQGAAEMVVTRNYALASVPITAMALLVTSIGNPVGADIGATRVFDTLLGVMIGVVVAAVTIRLDDRHHLDTT</sequence>
<keyword evidence="10" id="KW-1185">Reference proteome</keyword>
<keyword evidence="3 6" id="KW-1133">Transmembrane helix</keyword>
<evidence type="ECO:0000256" key="1">
    <source>
        <dbReference type="ARBA" id="ARBA00004141"/>
    </source>
</evidence>